<organism evidence="2 3">
    <name type="scientific">Candidatus Opimibacter skivensis</name>
    <dbReference type="NCBI Taxonomy" id="2982028"/>
    <lineage>
        <taxon>Bacteria</taxon>
        <taxon>Pseudomonadati</taxon>
        <taxon>Bacteroidota</taxon>
        <taxon>Saprospiria</taxon>
        <taxon>Saprospirales</taxon>
        <taxon>Saprospiraceae</taxon>
        <taxon>Candidatus Opimibacter</taxon>
    </lineage>
</organism>
<dbReference type="InterPro" id="IPR000601">
    <property type="entry name" value="PKD_dom"/>
</dbReference>
<dbReference type="Gene3D" id="2.60.40.10">
    <property type="entry name" value="Immunoglobulins"/>
    <property type="match status" value="2"/>
</dbReference>
<sequence length="607" mass="64549">MSGGKEDITGLSINKYHTITIAKTRLFMKNLVTNIRLILVSATLMFIFSCKKDEPVPEVIAGFSFQVDAADFKKVTFTNTSQNYETLTWNFGDNTATSSEDNPVHSYAAEGVYTVTLTAAKGTDSDIVTRQVTIANTDANLAILAGTGTKTWKLLRTVSPGRWPLEVGPIDRSTVWWGLGRDNQDIVNRPCTMNDEFIFGRDGSYTYNSNGDFWTEGGVFDNSNLCLATNATNLVGPGGIDQSAFGDGVHTFALGGTTLTVSGLGAFVGLPKIGTDAEVSVPQLSVTLDIIKLSEGTTDTLILESKYKFGGNTSGNDDAYWKVTLVHYDNPGDEPPVVGFKADVAQKTATFTNLSYEATTYHWDFGDGATSSEANPVHTYTTSGLFTVVLTGNKGNGTATSQTQITISGEMTQADLIGAAWKVKNGENAIFVGPALGSKDWWQVPPAFLDGSTTGTDDWSCILNDEFIFNADGSYQYKTNGDARNDGYMGDPHGCFSDAELAASGNGAAFGSATHTWVFVPAASSPSGRPLIQVTNGATGAAFIGFYKGYYGGENTDGANAPNGGLTTNQYEVMSYVNDGTSETMTISVDLSAAHDGSAAWSAVLVR</sequence>
<feature type="domain" description="PKD" evidence="1">
    <location>
        <begin position="86"/>
        <end position="141"/>
    </location>
</feature>
<dbReference type="InterPro" id="IPR035986">
    <property type="entry name" value="PKD_dom_sf"/>
</dbReference>
<accession>A0A9D7SXW3</accession>
<dbReference type="AlphaFoldDB" id="A0A9D7SXW3"/>
<dbReference type="EMBL" id="JADKGY010000035">
    <property type="protein sequence ID" value="MBK9985263.1"/>
    <property type="molecule type" value="Genomic_DNA"/>
</dbReference>
<dbReference type="CDD" id="cd00146">
    <property type="entry name" value="PKD"/>
    <property type="match status" value="2"/>
</dbReference>
<evidence type="ECO:0000313" key="3">
    <source>
        <dbReference type="Proteomes" id="UP000808337"/>
    </source>
</evidence>
<proteinExistence type="predicted"/>
<dbReference type="InterPro" id="IPR013783">
    <property type="entry name" value="Ig-like_fold"/>
</dbReference>
<protein>
    <submittedName>
        <fullName evidence="2">PKD domain-containing protein</fullName>
    </submittedName>
</protein>
<dbReference type="Proteomes" id="UP000808337">
    <property type="component" value="Unassembled WGS sequence"/>
</dbReference>
<dbReference type="PROSITE" id="PS50093">
    <property type="entry name" value="PKD"/>
    <property type="match status" value="2"/>
</dbReference>
<name>A0A9D7SXW3_9BACT</name>
<dbReference type="SMART" id="SM00089">
    <property type="entry name" value="PKD"/>
    <property type="match status" value="2"/>
</dbReference>
<comment type="caution">
    <text evidence="2">The sequence shown here is derived from an EMBL/GenBank/DDBJ whole genome shotgun (WGS) entry which is preliminary data.</text>
</comment>
<dbReference type="Pfam" id="PF18911">
    <property type="entry name" value="PKD_4"/>
    <property type="match status" value="2"/>
</dbReference>
<dbReference type="SUPFAM" id="SSF49299">
    <property type="entry name" value="PKD domain"/>
    <property type="match status" value="2"/>
</dbReference>
<reference evidence="2 3" key="1">
    <citation type="submission" date="2020-10" db="EMBL/GenBank/DDBJ databases">
        <title>Connecting structure to function with the recovery of over 1000 high-quality activated sludge metagenome-assembled genomes encoding full-length rRNA genes using long-read sequencing.</title>
        <authorList>
            <person name="Singleton C.M."/>
            <person name="Petriglieri F."/>
            <person name="Kristensen J.M."/>
            <person name="Kirkegaard R.H."/>
            <person name="Michaelsen T.Y."/>
            <person name="Andersen M.H."/>
            <person name="Karst S.M."/>
            <person name="Dueholm M.S."/>
            <person name="Nielsen P.H."/>
            <person name="Albertsen M."/>
        </authorList>
    </citation>
    <scope>NUCLEOTIDE SEQUENCE [LARGE SCALE GENOMIC DNA]</scope>
    <source>
        <strain evidence="2">Ribe_18-Q3-R11-54_MAXAC.273</strain>
    </source>
</reference>
<dbReference type="InterPro" id="IPR022409">
    <property type="entry name" value="PKD/Chitinase_dom"/>
</dbReference>
<evidence type="ECO:0000313" key="2">
    <source>
        <dbReference type="EMBL" id="MBK9985263.1"/>
    </source>
</evidence>
<gene>
    <name evidence="2" type="ORF">IPP15_23470</name>
</gene>
<evidence type="ECO:0000259" key="1">
    <source>
        <dbReference type="PROSITE" id="PS50093"/>
    </source>
</evidence>
<feature type="domain" description="PKD" evidence="1">
    <location>
        <begin position="359"/>
        <end position="407"/>
    </location>
</feature>